<dbReference type="InterPro" id="IPR003594">
    <property type="entry name" value="HATPase_dom"/>
</dbReference>
<keyword evidence="3" id="KW-0597">Phosphoprotein</keyword>
<dbReference type="PANTHER" id="PTHR43547:SF2">
    <property type="entry name" value="HYBRID SIGNAL TRANSDUCTION HISTIDINE KINASE C"/>
    <property type="match status" value="1"/>
</dbReference>
<dbReference type="OrthoDB" id="9785691at2"/>
<evidence type="ECO:0000313" key="7">
    <source>
        <dbReference type="Proteomes" id="UP000198640"/>
    </source>
</evidence>
<dbReference type="Proteomes" id="UP000198640">
    <property type="component" value="Unassembled WGS sequence"/>
</dbReference>
<dbReference type="InterPro" id="IPR004358">
    <property type="entry name" value="Sig_transdc_His_kin-like_C"/>
</dbReference>
<gene>
    <name evidence="6" type="ORF">SAMN05421881_102425</name>
</gene>
<evidence type="ECO:0000259" key="5">
    <source>
        <dbReference type="PROSITE" id="PS50109"/>
    </source>
</evidence>
<organism evidence="6 7">
    <name type="scientific">Nitrosomonas halophila</name>
    <dbReference type="NCBI Taxonomy" id="44576"/>
    <lineage>
        <taxon>Bacteria</taxon>
        <taxon>Pseudomonadati</taxon>
        <taxon>Pseudomonadota</taxon>
        <taxon>Betaproteobacteria</taxon>
        <taxon>Nitrosomonadales</taxon>
        <taxon>Nitrosomonadaceae</taxon>
        <taxon>Nitrosomonas</taxon>
    </lineage>
</organism>
<comment type="catalytic activity">
    <reaction evidence="1">
        <text>ATP + protein L-histidine = ADP + protein N-phospho-L-histidine.</text>
        <dbReference type="EC" id="2.7.13.3"/>
    </reaction>
</comment>
<keyword evidence="6" id="KW-0808">Transferase</keyword>
<dbReference type="Pfam" id="PF02518">
    <property type="entry name" value="HATPase_c"/>
    <property type="match status" value="1"/>
</dbReference>
<dbReference type="EC" id="2.7.13.3" evidence="2"/>
<evidence type="ECO:0000256" key="1">
    <source>
        <dbReference type="ARBA" id="ARBA00000085"/>
    </source>
</evidence>
<dbReference type="PANTHER" id="PTHR43547">
    <property type="entry name" value="TWO-COMPONENT HISTIDINE KINASE"/>
    <property type="match status" value="1"/>
</dbReference>
<dbReference type="SUPFAM" id="SSF55874">
    <property type="entry name" value="ATPase domain of HSP90 chaperone/DNA topoisomerase II/histidine kinase"/>
    <property type="match status" value="1"/>
</dbReference>
<accession>A0A1H3I7M3</accession>
<dbReference type="SUPFAM" id="SSF47384">
    <property type="entry name" value="Homodimeric domain of signal transducing histidine kinase"/>
    <property type="match status" value="1"/>
</dbReference>
<dbReference type="EMBL" id="FNOY01000024">
    <property type="protein sequence ID" value="SDY23128.1"/>
    <property type="molecule type" value="Genomic_DNA"/>
</dbReference>
<feature type="domain" description="Histidine kinase" evidence="5">
    <location>
        <begin position="479"/>
        <end position="681"/>
    </location>
</feature>
<feature type="transmembrane region" description="Helical" evidence="4">
    <location>
        <begin position="66"/>
        <end position="85"/>
    </location>
</feature>
<evidence type="ECO:0000256" key="2">
    <source>
        <dbReference type="ARBA" id="ARBA00012438"/>
    </source>
</evidence>
<keyword evidence="4" id="KW-0472">Membrane</keyword>
<feature type="transmembrane region" description="Helical" evidence="4">
    <location>
        <begin position="128"/>
        <end position="149"/>
    </location>
</feature>
<sequence length="692" mass="77889">MASASYASAAIAFLLLSILLLTSWRGRLYGLLLAVASLTSALWAGTLAGLSYWEMANPVLVETLEILRNAVLTAFLIILLGPFQVRETRATSPKIRPAVIAVVLFYFACLVQALLFDPVVDMAPDSAASLHYVFLTKVVMAIIGMILIEQYYRNTPQEQRWGVKFICLGIGGIFVYDFYLYSDALLFRKINIDVWVARGWINALTVPLIAFSAARNPKWTVGIAVSRHILFYSSALFGAAVYLLLMAAVGYYLRFSGGSWGTVLQLIFLFGAIVLLIIVLFSGTTRSWLRVFISKHFFSYNYDYREEWLRFTRTLSEEKTELRVRVIAALAQLVESPAGGLWFKSEQGIYRPIARWNIPDIDECVDAGSRFCQFMQENAWVIDLQQHDSDPQKYAAMILPDWLPAIPKARWVIPLILHGELLGFVVLTEPRSHVDFNWEVRDLLKVAGSQAASYLAQYETDQALSMARQFESFNRISTFVVHDIKNLISQLSLLLTNAEKHKNNPEFQQDMIETIALSVNKMKRMLEKLSNGNRIDSINRLPLAEMLQQIAQSKSFFEPRPGLVIDGTGVSVRADQVRLERVLGHLVQNAIEATPKDGQVTIRLKQKDEWAVIEIEDTGHGMDEQFIRDKLFQPFESTKTAGMGIGVFESKEYVEELGGKLHVSSRVGQGSIFSVMLPVYRDMGNCESAGID</sequence>
<name>A0A1H3I7M3_9PROT</name>
<dbReference type="PRINTS" id="PR00344">
    <property type="entry name" value="BCTRLSENSOR"/>
</dbReference>
<dbReference type="InterPro" id="IPR036890">
    <property type="entry name" value="HATPase_C_sf"/>
</dbReference>
<dbReference type="InterPro" id="IPR036097">
    <property type="entry name" value="HisK_dim/P_sf"/>
</dbReference>
<feature type="transmembrane region" description="Helical" evidence="4">
    <location>
        <begin position="259"/>
        <end position="281"/>
    </location>
</feature>
<evidence type="ECO:0000256" key="4">
    <source>
        <dbReference type="SAM" id="Phobius"/>
    </source>
</evidence>
<feature type="transmembrane region" description="Helical" evidence="4">
    <location>
        <begin position="229"/>
        <end position="253"/>
    </location>
</feature>
<protein>
    <recommendedName>
        <fullName evidence="2">histidine kinase</fullName>
        <ecNumber evidence="2">2.7.13.3</ecNumber>
    </recommendedName>
</protein>
<feature type="transmembrane region" description="Helical" evidence="4">
    <location>
        <begin position="97"/>
        <end position="116"/>
    </location>
</feature>
<evidence type="ECO:0000256" key="3">
    <source>
        <dbReference type="ARBA" id="ARBA00022553"/>
    </source>
</evidence>
<dbReference type="InterPro" id="IPR003661">
    <property type="entry name" value="HisK_dim/P_dom"/>
</dbReference>
<reference evidence="6 7" key="1">
    <citation type="submission" date="2016-10" db="EMBL/GenBank/DDBJ databases">
        <authorList>
            <person name="de Groot N.N."/>
        </authorList>
    </citation>
    <scope>NUCLEOTIDE SEQUENCE [LARGE SCALE GENOMIC DNA]</scope>
    <source>
        <strain evidence="6 7">Nm1</strain>
    </source>
</reference>
<dbReference type="STRING" id="44576.SAMN05421881_102425"/>
<keyword evidence="7" id="KW-1185">Reference proteome</keyword>
<dbReference type="GO" id="GO:0000155">
    <property type="term" value="F:phosphorelay sensor kinase activity"/>
    <property type="evidence" value="ECO:0007669"/>
    <property type="project" value="InterPro"/>
</dbReference>
<keyword evidence="4" id="KW-0812">Transmembrane</keyword>
<dbReference type="InterPro" id="IPR014265">
    <property type="entry name" value="XrtA/PrsK"/>
</dbReference>
<proteinExistence type="predicted"/>
<dbReference type="RefSeq" id="WP_090413817.1">
    <property type="nucleotide sequence ID" value="NZ_FNOY01000024.1"/>
</dbReference>
<dbReference type="NCBIfam" id="TIGR02916">
    <property type="entry name" value="PEP_his_kin"/>
    <property type="match status" value="1"/>
</dbReference>
<feature type="transmembrane region" description="Helical" evidence="4">
    <location>
        <begin position="31"/>
        <end position="54"/>
    </location>
</feature>
<evidence type="ECO:0000313" key="6">
    <source>
        <dbReference type="EMBL" id="SDY23128.1"/>
    </source>
</evidence>
<dbReference type="SUPFAM" id="SSF55781">
    <property type="entry name" value="GAF domain-like"/>
    <property type="match status" value="1"/>
</dbReference>
<keyword evidence="4" id="KW-1133">Transmembrane helix</keyword>
<dbReference type="Gene3D" id="3.30.565.10">
    <property type="entry name" value="Histidine kinase-like ATPase, C-terminal domain"/>
    <property type="match status" value="1"/>
</dbReference>
<keyword evidence="6" id="KW-0418">Kinase</keyword>
<feature type="transmembrane region" description="Helical" evidence="4">
    <location>
        <begin position="6"/>
        <end position="24"/>
    </location>
</feature>
<dbReference type="SMART" id="SM00387">
    <property type="entry name" value="HATPase_c"/>
    <property type="match status" value="1"/>
</dbReference>
<dbReference type="CDD" id="cd00082">
    <property type="entry name" value="HisKA"/>
    <property type="match status" value="1"/>
</dbReference>
<feature type="transmembrane region" description="Helical" evidence="4">
    <location>
        <begin position="199"/>
        <end position="217"/>
    </location>
</feature>
<feature type="transmembrane region" description="Helical" evidence="4">
    <location>
        <begin position="161"/>
        <end position="179"/>
    </location>
</feature>
<dbReference type="AlphaFoldDB" id="A0A1H3I7M3"/>
<dbReference type="PROSITE" id="PS50109">
    <property type="entry name" value="HIS_KIN"/>
    <property type="match status" value="1"/>
</dbReference>
<dbReference type="InterPro" id="IPR005467">
    <property type="entry name" value="His_kinase_dom"/>
</dbReference>